<keyword evidence="1" id="KW-1133">Transmembrane helix</keyword>
<protein>
    <submittedName>
        <fullName evidence="2">Uncharacterized protein</fullName>
    </submittedName>
</protein>
<keyword evidence="1" id="KW-0472">Membrane</keyword>
<organismHost>
    <name type="scientific">Crocodylus porosus</name>
    <name type="common">Saltwater crocodile</name>
    <name type="synonym">Estuarine crocodile</name>
    <dbReference type="NCBI Taxonomy" id="8502"/>
</organismHost>
<dbReference type="KEGG" id="vg:4363396"/>
<organismHost>
    <name type="scientific">Crocodylus johnstoni</name>
    <name type="common">Australian freshwater crocodile</name>
    <dbReference type="NCBI Taxonomy" id="184234"/>
</organismHost>
<dbReference type="RefSeq" id="YP_784196.1">
    <property type="nucleotide sequence ID" value="NC_008030.1"/>
</dbReference>
<evidence type="ECO:0000256" key="1">
    <source>
        <dbReference type="SAM" id="Phobius"/>
    </source>
</evidence>
<dbReference type="EMBL" id="DQ356948">
    <property type="protein sequence ID" value="ABJ08897.1"/>
    <property type="molecule type" value="Genomic_DNA"/>
</dbReference>
<organism evidence="2 3">
    <name type="scientific">Nile crocodilepox virus (isolate Crocodylus niloticus/Zimbabwe/Ume/2001)</name>
    <name type="common">CRV</name>
    <dbReference type="NCBI Taxonomy" id="1289473"/>
    <lineage>
        <taxon>Viruses</taxon>
        <taxon>Varidnaviria</taxon>
        <taxon>Bamfordvirae</taxon>
        <taxon>Nucleocytoviricota</taxon>
        <taxon>Pokkesviricetes</taxon>
        <taxon>Chitovirales</taxon>
        <taxon>Poxviridae</taxon>
        <taxon>Chordopoxvirinae</taxon>
        <taxon>Crocodylidpoxvirus</taxon>
        <taxon>Crocodylidpoxvirus nilecrocodilepox</taxon>
        <taxon>Nile crocodilepox virus</taxon>
    </lineage>
</organism>
<reference evidence="2 3" key="1">
    <citation type="journal article" date="2006" name="J. Virol.">
        <title>Genome of crocodilepox virus.</title>
        <authorList>
            <person name="Afonso C.L."/>
            <person name="Tulman E.R."/>
            <person name="Delhon G."/>
            <person name="Lu Z."/>
            <person name="Viljoen G.J."/>
            <person name="Wallace D.B."/>
            <person name="Kutish G.F."/>
            <person name="Rock D.L."/>
        </authorList>
    </citation>
    <scope>NUCLEOTIDE SEQUENCE [LARGE SCALE GENOMIC DNA]</scope>
    <source>
        <strain evidence="3">Isolate Crocodylus niloticus/Zimbabwe/Ume/2001</strain>
    </source>
</reference>
<dbReference type="GeneID" id="4363396"/>
<proteinExistence type="predicted"/>
<organismHost>
    <name type="scientific">Crocodylus niloticus</name>
    <name type="common">Nile crocodile</name>
    <name type="synonym">African crocodile</name>
    <dbReference type="NCBI Taxonomy" id="8501"/>
</organismHost>
<keyword evidence="1" id="KW-0812">Transmembrane</keyword>
<gene>
    <name evidence="2" type="ORF">CRV006</name>
</gene>
<accession>Q06ZX4</accession>
<sequence>MHRRPTPRQACDLSPVTRYVEVITSEEINNRNNEIAERAQLVAVIITSALIVTFVSIALTLHYFFNVN</sequence>
<dbReference type="Proteomes" id="UP000011300">
    <property type="component" value="Segment"/>
</dbReference>
<evidence type="ECO:0000313" key="2">
    <source>
        <dbReference type="EMBL" id="ABJ08897.1"/>
    </source>
</evidence>
<name>Q06ZX4_CPRVZ</name>
<keyword evidence="3" id="KW-1185">Reference proteome</keyword>
<evidence type="ECO:0000313" key="3">
    <source>
        <dbReference type="Proteomes" id="UP000011300"/>
    </source>
</evidence>
<feature type="transmembrane region" description="Helical" evidence="1">
    <location>
        <begin position="41"/>
        <end position="65"/>
    </location>
</feature>